<evidence type="ECO:0000313" key="3">
    <source>
        <dbReference type="Proteomes" id="UP000886885"/>
    </source>
</evidence>
<reference evidence="2" key="1">
    <citation type="journal article" date="2020" name="bioRxiv">
        <title>Hybrid origin of Populus tomentosa Carr. identified through genome sequencing and phylogenomic analysis.</title>
        <authorList>
            <person name="An X."/>
            <person name="Gao K."/>
            <person name="Chen Z."/>
            <person name="Li J."/>
            <person name="Yang X."/>
            <person name="Yang X."/>
            <person name="Zhou J."/>
            <person name="Guo T."/>
            <person name="Zhao T."/>
            <person name="Huang S."/>
            <person name="Miao D."/>
            <person name="Khan W.U."/>
            <person name="Rao P."/>
            <person name="Ye M."/>
            <person name="Lei B."/>
            <person name="Liao W."/>
            <person name="Wang J."/>
            <person name="Ji L."/>
            <person name="Li Y."/>
            <person name="Guo B."/>
            <person name="Mustafa N.S."/>
            <person name="Li S."/>
            <person name="Yun Q."/>
            <person name="Keller S.R."/>
            <person name="Mao J."/>
            <person name="Zhang R."/>
            <person name="Strauss S.H."/>
        </authorList>
    </citation>
    <scope>NUCLEOTIDE SEQUENCE</scope>
    <source>
        <strain evidence="2">GM15</strain>
        <tissue evidence="2">Leaf</tissue>
    </source>
</reference>
<feature type="chain" id="PRO_5036447661" description="Secreted protein" evidence="1">
    <location>
        <begin position="30"/>
        <end position="153"/>
    </location>
</feature>
<keyword evidence="3" id="KW-1185">Reference proteome</keyword>
<feature type="signal peptide" evidence="1">
    <location>
        <begin position="1"/>
        <end position="29"/>
    </location>
</feature>
<evidence type="ECO:0000256" key="1">
    <source>
        <dbReference type="SAM" id="SignalP"/>
    </source>
</evidence>
<evidence type="ECO:0000313" key="2">
    <source>
        <dbReference type="EMBL" id="KAG6778308.1"/>
    </source>
</evidence>
<accession>A0A8X8A5N1</accession>
<dbReference type="Proteomes" id="UP000886885">
    <property type="component" value="Chromosome 4D"/>
</dbReference>
<name>A0A8X8A5N1_POPTO</name>
<dbReference type="EMBL" id="JAAWWB010000008">
    <property type="protein sequence ID" value="KAG6778308.1"/>
    <property type="molecule type" value="Genomic_DNA"/>
</dbReference>
<sequence length="153" mass="17018">MLFCCSRSRKQYARLLDLGLLLLLLAVESDTCCLLTVEPELLMKINLCCYYEMVGPANREDDATERNCMRMSVTSVGSLRRELLLLEIKPRCCSWIGMDLLWSNETFAGAALVLNAGAKGKKCWALLFAVDNLLDIAAGLRKSKRNTGGSQFS</sequence>
<keyword evidence="1" id="KW-0732">Signal</keyword>
<organism evidence="2 3">
    <name type="scientific">Populus tomentosa</name>
    <name type="common">Chinese white poplar</name>
    <dbReference type="NCBI Taxonomy" id="118781"/>
    <lineage>
        <taxon>Eukaryota</taxon>
        <taxon>Viridiplantae</taxon>
        <taxon>Streptophyta</taxon>
        <taxon>Embryophyta</taxon>
        <taxon>Tracheophyta</taxon>
        <taxon>Spermatophyta</taxon>
        <taxon>Magnoliopsida</taxon>
        <taxon>eudicotyledons</taxon>
        <taxon>Gunneridae</taxon>
        <taxon>Pentapetalae</taxon>
        <taxon>rosids</taxon>
        <taxon>fabids</taxon>
        <taxon>Malpighiales</taxon>
        <taxon>Salicaceae</taxon>
        <taxon>Saliceae</taxon>
        <taxon>Populus</taxon>
    </lineage>
</organism>
<proteinExistence type="predicted"/>
<protein>
    <recommendedName>
        <fullName evidence="4">Secreted protein</fullName>
    </recommendedName>
</protein>
<comment type="caution">
    <text evidence="2">The sequence shown here is derived from an EMBL/GenBank/DDBJ whole genome shotgun (WGS) entry which is preliminary data.</text>
</comment>
<dbReference type="AlphaFoldDB" id="A0A8X8A5N1"/>
<gene>
    <name evidence="2" type="ORF">POTOM_018166</name>
</gene>
<evidence type="ECO:0008006" key="4">
    <source>
        <dbReference type="Google" id="ProtNLM"/>
    </source>
</evidence>